<feature type="region of interest" description="Disordered" evidence="1">
    <location>
        <begin position="66"/>
        <end position="119"/>
    </location>
</feature>
<organism evidence="3 4">
    <name type="scientific">Phytophthora nicotianae P1976</name>
    <dbReference type="NCBI Taxonomy" id="1317066"/>
    <lineage>
        <taxon>Eukaryota</taxon>
        <taxon>Sar</taxon>
        <taxon>Stramenopiles</taxon>
        <taxon>Oomycota</taxon>
        <taxon>Peronosporomycetes</taxon>
        <taxon>Peronosporales</taxon>
        <taxon>Peronosporaceae</taxon>
        <taxon>Phytophthora</taxon>
    </lineage>
</organism>
<gene>
    <name evidence="3" type="ORF">F444_06213</name>
</gene>
<dbReference type="OrthoDB" id="124583at2759"/>
<dbReference type="AlphaFoldDB" id="A0A081AJB3"/>
<reference evidence="3 4" key="1">
    <citation type="submission" date="2013-11" db="EMBL/GenBank/DDBJ databases">
        <title>The Genome Sequence of Phytophthora parasitica P1976.</title>
        <authorList>
            <consortium name="The Broad Institute Genomics Platform"/>
            <person name="Russ C."/>
            <person name="Tyler B."/>
            <person name="Panabieres F."/>
            <person name="Shan W."/>
            <person name="Tripathy S."/>
            <person name="Grunwald N."/>
            <person name="Machado M."/>
            <person name="Johnson C.S."/>
            <person name="Walker B."/>
            <person name="Young S."/>
            <person name="Zeng Q."/>
            <person name="Gargeya S."/>
            <person name="Fitzgerald M."/>
            <person name="Haas B."/>
            <person name="Abouelleil A."/>
            <person name="Allen A.W."/>
            <person name="Alvarado L."/>
            <person name="Arachchi H.M."/>
            <person name="Berlin A.M."/>
            <person name="Chapman S.B."/>
            <person name="Gainer-Dewar J."/>
            <person name="Goldberg J."/>
            <person name="Griggs A."/>
            <person name="Gujja S."/>
            <person name="Hansen M."/>
            <person name="Howarth C."/>
            <person name="Imamovic A."/>
            <person name="Ireland A."/>
            <person name="Larimer J."/>
            <person name="McCowan C."/>
            <person name="Murphy C."/>
            <person name="Pearson M."/>
            <person name="Poon T.W."/>
            <person name="Priest M."/>
            <person name="Roberts A."/>
            <person name="Saif S."/>
            <person name="Shea T."/>
            <person name="Sisk P."/>
            <person name="Sykes S."/>
            <person name="Wortman J."/>
            <person name="Nusbaum C."/>
            <person name="Birren B."/>
        </authorList>
    </citation>
    <scope>NUCLEOTIDE SEQUENCE [LARGE SCALE GENOMIC DNA]</scope>
    <source>
        <strain evidence="3 4">P1976</strain>
    </source>
</reference>
<sequence length="209" mass="23059">MDTCDDTYCTASLGDGPALKPPQSEPDSQSTTKREGIMNVVWGRFQTVYPRKGCTVMDDDVGKLRQPLMTSGSEDESDGSLEDEELGGLLPHRDMRPQFDEGAAARRKRRRRKEDEDLGEVPRGFTVSVEPLKLLRSVGSWMISLSAAGNLLVPRSTSPLPASLSTQMLTHRRKQESMDEVSDRALAVLALITVVFCFLLLLVVYSQAA</sequence>
<keyword evidence="2" id="KW-0812">Transmembrane</keyword>
<keyword evidence="2" id="KW-1133">Transmembrane helix</keyword>
<feature type="transmembrane region" description="Helical" evidence="2">
    <location>
        <begin position="185"/>
        <end position="205"/>
    </location>
</feature>
<name>A0A081AJB3_PHYNI</name>
<protein>
    <submittedName>
        <fullName evidence="3">Uncharacterized protein</fullName>
    </submittedName>
</protein>
<keyword evidence="2" id="KW-0472">Membrane</keyword>
<evidence type="ECO:0000256" key="2">
    <source>
        <dbReference type="SAM" id="Phobius"/>
    </source>
</evidence>
<accession>A0A081AJB3</accession>
<evidence type="ECO:0000313" key="3">
    <source>
        <dbReference type="EMBL" id="ETO78974.1"/>
    </source>
</evidence>
<evidence type="ECO:0000313" key="4">
    <source>
        <dbReference type="Proteomes" id="UP000028582"/>
    </source>
</evidence>
<feature type="region of interest" description="Disordered" evidence="1">
    <location>
        <begin position="1"/>
        <end position="35"/>
    </location>
</feature>
<proteinExistence type="predicted"/>
<dbReference type="EMBL" id="ANJA01001155">
    <property type="protein sequence ID" value="ETO78974.1"/>
    <property type="molecule type" value="Genomic_DNA"/>
</dbReference>
<evidence type="ECO:0000256" key="1">
    <source>
        <dbReference type="SAM" id="MobiDB-lite"/>
    </source>
</evidence>
<comment type="caution">
    <text evidence="3">The sequence shown here is derived from an EMBL/GenBank/DDBJ whole genome shotgun (WGS) entry which is preliminary data.</text>
</comment>
<feature type="compositionally biased region" description="Acidic residues" evidence="1">
    <location>
        <begin position="73"/>
        <end position="86"/>
    </location>
</feature>
<dbReference type="Proteomes" id="UP000028582">
    <property type="component" value="Unassembled WGS sequence"/>
</dbReference>